<evidence type="ECO:0000256" key="6">
    <source>
        <dbReference type="ARBA" id="ARBA00022679"/>
    </source>
</evidence>
<dbReference type="Gene3D" id="3.90.550.50">
    <property type="match status" value="2"/>
</dbReference>
<evidence type="ECO:0000256" key="5">
    <source>
        <dbReference type="ARBA" id="ARBA00022676"/>
    </source>
</evidence>
<sequence>EQLLEKHFGFCIACFLAGSFFRRWPFGFLNNNQQIPINYSNHITKLADEVTSDCDHDKNKPLKLIGGKSLDVMGEVLRTHQAIQSLDKTISALEKELEVARASHIDGKYSLGIASNQSLRKAFAVIGINTAFSNKKRREAVRASWMPTGEELRRIEKEKGIVIRFVIGHSAKPGGVLDKGIDAEDAEHQDFLRLNLIEGYKKLSTKTKTYFSTAFSIWDAEFYVKVDDDVHVNLGTLVNTLANQKSKPRIYIGCMKSGPVLYQKGMKYHEPEYWKFGEEGNNYFMHATGQIYAISKDLAAYISFNSPILHTYANEDVSLGSWFIGLDVEHVDDRSMCCGTPPDCEWKAKEGSVCVASFDWPCSGICNAVERMKEVHNSCGERDGAVWNVDLWRSFFSTWTHTFHQDNNQQIPINFPNHVTKLADEVTSDCDHHDNKPLVVHNYRDIVGNCMSKSVGGKSVDVMGEVKRTHQAIQSLDKTISALEMELAVARTSHNDGQTSLGIASNHSLQRAFVVVGINTAFSSKKRRDSVRSSWMPTGEELRRMEKEKGIVIRFVIGHSATPGGVLDKAIDAEDAEHQDFLRLNHVEGYHQLSTKTRLYFSTAISIWDADFYVKVDDDVHVNLGMLVNSLANHKSKPRIYIGCMKSGPVLSQKGVKYHEPEYWKFGEEGNKYFRHATGQIYAISKDLAAYISINLPILHRYANEDVSLGSWFIGLEVEHVDDRSMCCGTPPDCEWKAKAGNACVASFDWSCSGICKSVERMKIVHNSCGEGDDTVWNVDF</sequence>
<keyword evidence="5" id="KW-0328">Glycosyltransferase</keyword>
<reference evidence="14 15" key="1">
    <citation type="journal article" date="2017" name="Front. Genet.">
        <title>Draft sequencing of the heterozygous diploid genome of Satsuma (Citrus unshiu Marc.) using a hybrid assembly approach.</title>
        <authorList>
            <person name="Shimizu T."/>
            <person name="Tanizawa Y."/>
            <person name="Mochizuki T."/>
            <person name="Nagasaki H."/>
            <person name="Yoshioka T."/>
            <person name="Toyoda A."/>
            <person name="Fujiyama A."/>
            <person name="Kaminuma E."/>
            <person name="Nakamura Y."/>
        </authorList>
    </citation>
    <scope>NUCLEOTIDE SEQUENCE [LARGE SCALE GENOMIC DNA]</scope>
    <source>
        <strain evidence="15">cv. Miyagawa wase</strain>
    </source>
</reference>
<dbReference type="FunFam" id="3.90.550.50:FF:000002">
    <property type="entry name" value="Hexosyltransferase"/>
    <property type="match status" value="2"/>
</dbReference>
<evidence type="ECO:0000256" key="11">
    <source>
        <dbReference type="ARBA" id="ARBA00023136"/>
    </source>
</evidence>
<dbReference type="AlphaFoldDB" id="A0A2H5Q790"/>
<evidence type="ECO:0000313" key="15">
    <source>
        <dbReference type="Proteomes" id="UP000236630"/>
    </source>
</evidence>
<accession>A0A2H5Q790</accession>
<comment type="similarity">
    <text evidence="4">Belongs to the glycosyltransferase 31 family.</text>
</comment>
<organism evidence="14 15">
    <name type="scientific">Citrus unshiu</name>
    <name type="common">Satsuma mandarin</name>
    <name type="synonym">Citrus nobilis var. unshiu</name>
    <dbReference type="NCBI Taxonomy" id="55188"/>
    <lineage>
        <taxon>Eukaryota</taxon>
        <taxon>Viridiplantae</taxon>
        <taxon>Streptophyta</taxon>
        <taxon>Embryophyta</taxon>
        <taxon>Tracheophyta</taxon>
        <taxon>Spermatophyta</taxon>
        <taxon>Magnoliopsida</taxon>
        <taxon>eudicotyledons</taxon>
        <taxon>Gunneridae</taxon>
        <taxon>Pentapetalae</taxon>
        <taxon>rosids</taxon>
        <taxon>malvids</taxon>
        <taxon>Sapindales</taxon>
        <taxon>Rutaceae</taxon>
        <taxon>Aurantioideae</taxon>
        <taxon>Citrus</taxon>
    </lineage>
</organism>
<evidence type="ECO:0000313" key="14">
    <source>
        <dbReference type="EMBL" id="GAY60500.1"/>
    </source>
</evidence>
<evidence type="ECO:0000256" key="12">
    <source>
        <dbReference type="ARBA" id="ARBA00023211"/>
    </source>
</evidence>
<keyword evidence="11" id="KW-0472">Membrane</keyword>
<feature type="domain" description="DUF4094" evidence="13">
    <location>
        <begin position="10"/>
        <end position="103"/>
    </location>
</feature>
<keyword evidence="7" id="KW-0812">Transmembrane</keyword>
<dbReference type="GO" id="GO:0008378">
    <property type="term" value="F:galactosyltransferase activity"/>
    <property type="evidence" value="ECO:0007669"/>
    <property type="project" value="TreeGrafter"/>
</dbReference>
<evidence type="ECO:0000256" key="7">
    <source>
        <dbReference type="ARBA" id="ARBA00022692"/>
    </source>
</evidence>
<dbReference type="PANTHER" id="PTHR11214">
    <property type="entry name" value="BETA-1,3-N-ACETYLGLUCOSAMINYLTRANSFERASE"/>
    <property type="match status" value="1"/>
</dbReference>
<feature type="non-terminal residue" evidence="14">
    <location>
        <position position="1"/>
    </location>
</feature>
<evidence type="ECO:0000259" key="13">
    <source>
        <dbReference type="Pfam" id="PF13334"/>
    </source>
</evidence>
<dbReference type="Pfam" id="PF01762">
    <property type="entry name" value="Galactosyl_T"/>
    <property type="match status" value="2"/>
</dbReference>
<keyword evidence="10" id="KW-0333">Golgi apparatus</keyword>
<evidence type="ECO:0000256" key="4">
    <source>
        <dbReference type="ARBA" id="ARBA00008661"/>
    </source>
</evidence>
<dbReference type="Proteomes" id="UP000236630">
    <property type="component" value="Unassembled WGS sequence"/>
</dbReference>
<dbReference type="STRING" id="55188.A0A2H5Q790"/>
<evidence type="ECO:0000256" key="1">
    <source>
        <dbReference type="ARBA" id="ARBA00001936"/>
    </source>
</evidence>
<comment type="pathway">
    <text evidence="3">Protein modification; protein glycosylation.</text>
</comment>
<keyword evidence="8" id="KW-0735">Signal-anchor</keyword>
<dbReference type="InterPro" id="IPR025298">
    <property type="entry name" value="DUF4094"/>
</dbReference>
<feature type="non-terminal residue" evidence="14">
    <location>
        <position position="781"/>
    </location>
</feature>
<dbReference type="EMBL" id="BDQV01000237">
    <property type="protein sequence ID" value="GAY60500.1"/>
    <property type="molecule type" value="Genomic_DNA"/>
</dbReference>
<evidence type="ECO:0000256" key="9">
    <source>
        <dbReference type="ARBA" id="ARBA00022989"/>
    </source>
</evidence>
<gene>
    <name evidence="14" type="ORF">CUMW_202450</name>
</gene>
<dbReference type="PANTHER" id="PTHR11214:SF275">
    <property type="entry name" value="BETA-1,3-GALACTOSYLTRANSFERASE 8-RELATED"/>
    <property type="match status" value="1"/>
</dbReference>
<dbReference type="GO" id="GO:0000139">
    <property type="term" value="C:Golgi membrane"/>
    <property type="evidence" value="ECO:0007669"/>
    <property type="project" value="UniProtKB-SubCell"/>
</dbReference>
<evidence type="ECO:0000256" key="2">
    <source>
        <dbReference type="ARBA" id="ARBA00004323"/>
    </source>
</evidence>
<keyword evidence="15" id="KW-1185">Reference proteome</keyword>
<dbReference type="Pfam" id="PF13334">
    <property type="entry name" value="DUF4094"/>
    <property type="match status" value="2"/>
</dbReference>
<proteinExistence type="inferred from homology"/>
<dbReference type="InterPro" id="IPR002659">
    <property type="entry name" value="Glyco_trans_31"/>
</dbReference>
<comment type="caution">
    <text evidence="14">The sequence shown here is derived from an EMBL/GenBank/DDBJ whole genome shotgun (WGS) entry which is preliminary data.</text>
</comment>
<keyword evidence="6" id="KW-0808">Transferase</keyword>
<protein>
    <recommendedName>
        <fullName evidence="13">DUF4094 domain-containing protein</fullName>
    </recommendedName>
</protein>
<evidence type="ECO:0000256" key="8">
    <source>
        <dbReference type="ARBA" id="ARBA00022968"/>
    </source>
</evidence>
<comment type="subcellular location">
    <subcellularLocation>
        <location evidence="2">Golgi apparatus membrane</location>
        <topology evidence="2">Single-pass type II membrane protein</topology>
    </subcellularLocation>
</comment>
<keyword evidence="9" id="KW-1133">Transmembrane helix</keyword>
<comment type="cofactor">
    <cofactor evidence="1">
        <name>Mn(2+)</name>
        <dbReference type="ChEBI" id="CHEBI:29035"/>
    </cofactor>
</comment>
<dbReference type="UniPathway" id="UPA00378"/>
<evidence type="ECO:0000256" key="10">
    <source>
        <dbReference type="ARBA" id="ARBA00023034"/>
    </source>
</evidence>
<keyword evidence="12" id="KW-0464">Manganese</keyword>
<name>A0A2H5Q790_CITUN</name>
<feature type="domain" description="DUF4094" evidence="13">
    <location>
        <begin position="445"/>
        <end position="493"/>
    </location>
</feature>
<evidence type="ECO:0000256" key="3">
    <source>
        <dbReference type="ARBA" id="ARBA00004922"/>
    </source>
</evidence>